<evidence type="ECO:0000256" key="1">
    <source>
        <dbReference type="ARBA" id="ARBA00023015"/>
    </source>
</evidence>
<dbReference type="SUPFAM" id="SSF47413">
    <property type="entry name" value="lambda repressor-like DNA-binding domains"/>
    <property type="match status" value="1"/>
</dbReference>
<evidence type="ECO:0000256" key="2">
    <source>
        <dbReference type="ARBA" id="ARBA00023125"/>
    </source>
</evidence>
<dbReference type="InterPro" id="IPR028082">
    <property type="entry name" value="Peripla_BP_I"/>
</dbReference>
<dbReference type="CDD" id="cd06267">
    <property type="entry name" value="PBP1_LacI_sugar_binding-like"/>
    <property type="match status" value="1"/>
</dbReference>
<evidence type="ECO:0000313" key="7">
    <source>
        <dbReference type="Proteomes" id="UP000198822"/>
    </source>
</evidence>
<dbReference type="PANTHER" id="PTHR30146">
    <property type="entry name" value="LACI-RELATED TRANSCRIPTIONAL REPRESSOR"/>
    <property type="match status" value="1"/>
</dbReference>
<organism evidence="6 7">
    <name type="scientific">Agrococcus jejuensis</name>
    <dbReference type="NCBI Taxonomy" id="399736"/>
    <lineage>
        <taxon>Bacteria</taxon>
        <taxon>Bacillati</taxon>
        <taxon>Actinomycetota</taxon>
        <taxon>Actinomycetes</taxon>
        <taxon>Micrococcales</taxon>
        <taxon>Microbacteriaceae</taxon>
        <taxon>Agrococcus</taxon>
    </lineage>
</organism>
<sequence length="358" mass="37571">MKYFLRMSKVTIYTVAEKAGVSISTVSLAINAPHRVSDATRARVVAAAGALGYRTGGRDRTGPTAGTRVAVAAPFSSYATYFRRFSGMLVRARETAIDLTAHDLDSAASAAAPLLDALPARRGIDGLIVMGVPLGSAALRASREAALPLVLIDVLRARPVGDDVPVVLVDDEEGGRLAGAHLSERGHERVLFLGEPQRSEDYISAGMLRIRGLSEHVDVEVVRCDPAADPTPVLLDALRGSRAPTAIVANHDEFAARAYRGLSARGLSVPDDVAIVGYDDGPLAAGMGLTTIRQPLEETGRAALDLLLGAIAGTGAAVRRVDLVPSLVVRESTGGREATPHEPHTLKRNSTTSPSTIV</sequence>
<proteinExistence type="predicted"/>
<evidence type="ECO:0000256" key="3">
    <source>
        <dbReference type="ARBA" id="ARBA00023163"/>
    </source>
</evidence>
<evidence type="ECO:0000256" key="4">
    <source>
        <dbReference type="SAM" id="MobiDB-lite"/>
    </source>
</evidence>
<dbReference type="Gene3D" id="1.10.260.40">
    <property type="entry name" value="lambda repressor-like DNA-binding domains"/>
    <property type="match status" value="1"/>
</dbReference>
<dbReference type="Proteomes" id="UP000198822">
    <property type="component" value="Chromosome I"/>
</dbReference>
<name>A0A1G8G100_9MICO</name>
<keyword evidence="3" id="KW-0804">Transcription</keyword>
<dbReference type="GO" id="GO:0000976">
    <property type="term" value="F:transcription cis-regulatory region binding"/>
    <property type="evidence" value="ECO:0007669"/>
    <property type="project" value="TreeGrafter"/>
</dbReference>
<keyword evidence="2" id="KW-0238">DNA-binding</keyword>
<dbReference type="InterPro" id="IPR000843">
    <property type="entry name" value="HTH_LacI"/>
</dbReference>
<dbReference type="InterPro" id="IPR010982">
    <property type="entry name" value="Lambda_DNA-bd_dom_sf"/>
</dbReference>
<dbReference type="EMBL" id="LT629695">
    <property type="protein sequence ID" value="SDH88061.1"/>
    <property type="molecule type" value="Genomic_DNA"/>
</dbReference>
<dbReference type="Gene3D" id="3.40.50.2300">
    <property type="match status" value="2"/>
</dbReference>
<accession>A0A1G8G100</accession>
<keyword evidence="7" id="KW-1185">Reference proteome</keyword>
<dbReference type="Pfam" id="PF13377">
    <property type="entry name" value="Peripla_BP_3"/>
    <property type="match status" value="1"/>
</dbReference>
<keyword evidence="1" id="KW-0805">Transcription regulation</keyword>
<dbReference type="PANTHER" id="PTHR30146:SF109">
    <property type="entry name" value="HTH-TYPE TRANSCRIPTIONAL REGULATOR GALS"/>
    <property type="match status" value="1"/>
</dbReference>
<protein>
    <submittedName>
        <fullName evidence="6">Transcriptional regulator, LacI family</fullName>
    </submittedName>
</protein>
<dbReference type="SMART" id="SM00354">
    <property type="entry name" value="HTH_LACI"/>
    <property type="match status" value="1"/>
</dbReference>
<evidence type="ECO:0000259" key="5">
    <source>
        <dbReference type="PROSITE" id="PS50932"/>
    </source>
</evidence>
<dbReference type="PROSITE" id="PS50932">
    <property type="entry name" value="HTH_LACI_2"/>
    <property type="match status" value="1"/>
</dbReference>
<dbReference type="STRING" id="399736.SAMN04489720_2710"/>
<dbReference type="Pfam" id="PF00356">
    <property type="entry name" value="LacI"/>
    <property type="match status" value="1"/>
</dbReference>
<dbReference type="AlphaFoldDB" id="A0A1G8G100"/>
<feature type="domain" description="HTH lacI-type" evidence="5">
    <location>
        <begin position="10"/>
        <end position="54"/>
    </location>
</feature>
<feature type="compositionally biased region" description="Polar residues" evidence="4">
    <location>
        <begin position="348"/>
        <end position="358"/>
    </location>
</feature>
<dbReference type="SUPFAM" id="SSF53822">
    <property type="entry name" value="Periplasmic binding protein-like I"/>
    <property type="match status" value="1"/>
</dbReference>
<gene>
    <name evidence="6" type="ORF">SAMN04489720_2710</name>
</gene>
<reference evidence="7" key="1">
    <citation type="submission" date="2016-10" db="EMBL/GenBank/DDBJ databases">
        <authorList>
            <person name="Varghese N."/>
            <person name="Submissions S."/>
        </authorList>
    </citation>
    <scope>NUCLEOTIDE SEQUENCE [LARGE SCALE GENOMIC DNA]</scope>
    <source>
        <strain evidence="7">DSM 22002</strain>
    </source>
</reference>
<evidence type="ECO:0000313" key="6">
    <source>
        <dbReference type="EMBL" id="SDH88061.1"/>
    </source>
</evidence>
<dbReference type="GO" id="GO:0003700">
    <property type="term" value="F:DNA-binding transcription factor activity"/>
    <property type="evidence" value="ECO:0007669"/>
    <property type="project" value="TreeGrafter"/>
</dbReference>
<dbReference type="InterPro" id="IPR046335">
    <property type="entry name" value="LacI/GalR-like_sensor"/>
</dbReference>
<feature type="region of interest" description="Disordered" evidence="4">
    <location>
        <begin position="332"/>
        <end position="358"/>
    </location>
</feature>